<comment type="caution">
    <text evidence="4">The sequence shown here is derived from an EMBL/GenBank/DDBJ whole genome shotgun (WGS) entry which is preliminary data.</text>
</comment>
<evidence type="ECO:0000256" key="1">
    <source>
        <dbReference type="ARBA" id="ARBA00022603"/>
    </source>
</evidence>
<evidence type="ECO:0000313" key="5">
    <source>
        <dbReference type="Proteomes" id="UP000626109"/>
    </source>
</evidence>
<organism evidence="4 5">
    <name type="scientific">Polarella glacialis</name>
    <name type="common">Dinoflagellate</name>
    <dbReference type="NCBI Taxonomy" id="89957"/>
    <lineage>
        <taxon>Eukaryota</taxon>
        <taxon>Sar</taxon>
        <taxon>Alveolata</taxon>
        <taxon>Dinophyceae</taxon>
        <taxon>Suessiales</taxon>
        <taxon>Suessiaceae</taxon>
        <taxon>Polarella</taxon>
    </lineage>
</organism>
<dbReference type="InterPro" id="IPR007072">
    <property type="entry name" value="RNMT_CmcI"/>
</dbReference>
<accession>A0A813LHZ4</accession>
<sequence>MLLLLPGISSPRGLWLGILVFGNAAVDAQLGCYQPAFTAGCCVSEQAEVLPQKDPRCGAFGHQAIQSTEYLLPPNMSGAGDRSFQEAFLKQGIFNTVTYMDCSSTWLGVTNRQPPQDLMIFQQLLFSQRPRLFIETGTYRGGMAYFVASMFHLMEMPTARVITIDQRPKEYWEMSNCSATGLSPSPVGELGSKKLWRHYVREVVADSVSATALAVVKEELRKLPVGSPVIVSLDSDHKFEYVWKEILVYAPLVPLGSFLVVQDVILSFAKHPWTGPWQAVQRLLNSPAPVRRRLGTFTWDRSVEIFGYTGHAYLRRVA</sequence>
<dbReference type="SUPFAM" id="SSF53335">
    <property type="entry name" value="S-adenosyl-L-methionine-dependent methyltransferases"/>
    <property type="match status" value="1"/>
</dbReference>
<dbReference type="InterPro" id="IPR029063">
    <property type="entry name" value="SAM-dependent_MTases_sf"/>
</dbReference>
<name>A0A813LHZ4_POLGL</name>
<dbReference type="GO" id="GO:0032259">
    <property type="term" value="P:methylation"/>
    <property type="evidence" value="ECO:0007669"/>
    <property type="project" value="UniProtKB-KW"/>
</dbReference>
<dbReference type="GO" id="GO:0005886">
    <property type="term" value="C:plasma membrane"/>
    <property type="evidence" value="ECO:0007669"/>
    <property type="project" value="TreeGrafter"/>
</dbReference>
<keyword evidence="2" id="KW-0808">Transferase</keyword>
<dbReference type="Proteomes" id="UP000626109">
    <property type="component" value="Unassembled WGS sequence"/>
</dbReference>
<gene>
    <name evidence="4" type="ORF">PGLA2088_LOCUS45364</name>
</gene>
<protein>
    <recommendedName>
        <fullName evidence="6">Rhamnosyl O-methyltransferase</fullName>
    </recommendedName>
</protein>
<keyword evidence="3" id="KW-0732">Signal</keyword>
<dbReference type="PANTHER" id="PTHR40048:SF1">
    <property type="entry name" value="RHAMNOSYL O-METHYLTRANSFERASE"/>
    <property type="match status" value="1"/>
</dbReference>
<reference evidence="4" key="1">
    <citation type="submission" date="2021-02" db="EMBL/GenBank/DDBJ databases">
        <authorList>
            <person name="Dougan E. K."/>
            <person name="Rhodes N."/>
            <person name="Thang M."/>
            <person name="Chan C."/>
        </authorList>
    </citation>
    <scope>NUCLEOTIDE SEQUENCE</scope>
</reference>
<dbReference type="PANTHER" id="PTHR40048">
    <property type="entry name" value="RHAMNOSYL O-METHYLTRANSFERASE"/>
    <property type="match status" value="1"/>
</dbReference>
<dbReference type="Pfam" id="PF04989">
    <property type="entry name" value="RMNT_CmcI"/>
    <property type="match status" value="2"/>
</dbReference>
<dbReference type="EMBL" id="CAJNNW010035683">
    <property type="protein sequence ID" value="CAE8729271.1"/>
    <property type="molecule type" value="Genomic_DNA"/>
</dbReference>
<feature type="signal peptide" evidence="3">
    <location>
        <begin position="1"/>
        <end position="28"/>
    </location>
</feature>
<evidence type="ECO:0000313" key="4">
    <source>
        <dbReference type="EMBL" id="CAE8729271.1"/>
    </source>
</evidence>
<evidence type="ECO:0000256" key="2">
    <source>
        <dbReference type="ARBA" id="ARBA00022679"/>
    </source>
</evidence>
<dbReference type="GO" id="GO:0008168">
    <property type="term" value="F:methyltransferase activity"/>
    <property type="evidence" value="ECO:0007669"/>
    <property type="project" value="UniProtKB-KW"/>
</dbReference>
<evidence type="ECO:0008006" key="6">
    <source>
        <dbReference type="Google" id="ProtNLM"/>
    </source>
</evidence>
<evidence type="ECO:0000256" key="3">
    <source>
        <dbReference type="SAM" id="SignalP"/>
    </source>
</evidence>
<feature type="chain" id="PRO_5032746151" description="Rhamnosyl O-methyltransferase" evidence="3">
    <location>
        <begin position="29"/>
        <end position="318"/>
    </location>
</feature>
<dbReference type="Gene3D" id="3.40.50.150">
    <property type="entry name" value="Vaccinia Virus protein VP39"/>
    <property type="match status" value="1"/>
</dbReference>
<dbReference type="GO" id="GO:0008610">
    <property type="term" value="P:lipid biosynthetic process"/>
    <property type="evidence" value="ECO:0007669"/>
    <property type="project" value="InterPro"/>
</dbReference>
<dbReference type="AlphaFoldDB" id="A0A813LHZ4"/>
<proteinExistence type="predicted"/>
<keyword evidence="1" id="KW-0489">Methyltransferase</keyword>